<dbReference type="Gene3D" id="3.40.630.10">
    <property type="entry name" value="Zn peptidases"/>
    <property type="match status" value="1"/>
</dbReference>
<dbReference type="CDD" id="cd05658">
    <property type="entry name" value="M18_DAP"/>
    <property type="match status" value="1"/>
</dbReference>
<dbReference type="Pfam" id="PF02127">
    <property type="entry name" value="Peptidase_M18"/>
    <property type="match status" value="1"/>
</dbReference>
<keyword evidence="8 9" id="KW-0482">Metalloprotease</keyword>
<name>A0ABT4JQC0_9GAMM</name>
<dbReference type="SUPFAM" id="SSF101821">
    <property type="entry name" value="Aminopeptidase/glucanase lid domain"/>
    <property type="match status" value="1"/>
</dbReference>
<evidence type="ECO:0000256" key="7">
    <source>
        <dbReference type="ARBA" id="ARBA00022833"/>
    </source>
</evidence>
<evidence type="ECO:0000256" key="9">
    <source>
        <dbReference type="RuleBase" id="RU004386"/>
    </source>
</evidence>
<dbReference type="InterPro" id="IPR001948">
    <property type="entry name" value="Peptidase_M18"/>
</dbReference>
<evidence type="ECO:0000256" key="5">
    <source>
        <dbReference type="ARBA" id="ARBA00022723"/>
    </source>
</evidence>
<dbReference type="PRINTS" id="PR00932">
    <property type="entry name" value="AMINO1PTASE"/>
</dbReference>
<evidence type="ECO:0000256" key="10">
    <source>
        <dbReference type="RuleBase" id="RU004387"/>
    </source>
</evidence>
<accession>A0ABT4JQC0</accession>
<evidence type="ECO:0000256" key="3">
    <source>
        <dbReference type="ARBA" id="ARBA00022438"/>
    </source>
</evidence>
<dbReference type="Proteomes" id="UP001149719">
    <property type="component" value="Unassembled WGS sequence"/>
</dbReference>
<dbReference type="EC" id="3.4.11.-" evidence="10"/>
<dbReference type="SUPFAM" id="SSF53187">
    <property type="entry name" value="Zn-dependent exopeptidases"/>
    <property type="match status" value="1"/>
</dbReference>
<comment type="cofactor">
    <cofactor evidence="1 10">
        <name>Zn(2+)</name>
        <dbReference type="ChEBI" id="CHEBI:29105"/>
    </cofactor>
</comment>
<keyword evidence="3 9" id="KW-0031">Aminopeptidase</keyword>
<evidence type="ECO:0000313" key="11">
    <source>
        <dbReference type="EMBL" id="MCZ2720529.1"/>
    </source>
</evidence>
<keyword evidence="12" id="KW-1185">Reference proteome</keyword>
<dbReference type="RefSeq" id="WP_269122508.1">
    <property type="nucleotide sequence ID" value="NZ_JAPUBN010000007.1"/>
</dbReference>
<evidence type="ECO:0000256" key="6">
    <source>
        <dbReference type="ARBA" id="ARBA00022801"/>
    </source>
</evidence>
<keyword evidence="6 9" id="KW-0378">Hydrolase</keyword>
<gene>
    <name evidence="11" type="ORF">O1D97_02415</name>
</gene>
<comment type="similarity">
    <text evidence="2 9">Belongs to the peptidase M18 family.</text>
</comment>
<dbReference type="InterPro" id="IPR023358">
    <property type="entry name" value="Peptidase_M18_dom2"/>
</dbReference>
<organism evidence="11 12">
    <name type="scientific">Marinomonas phaeophyticola</name>
    <dbReference type="NCBI Taxonomy" id="3004091"/>
    <lineage>
        <taxon>Bacteria</taxon>
        <taxon>Pseudomonadati</taxon>
        <taxon>Pseudomonadota</taxon>
        <taxon>Gammaproteobacteria</taxon>
        <taxon>Oceanospirillales</taxon>
        <taxon>Oceanospirillaceae</taxon>
        <taxon>Marinomonas</taxon>
    </lineage>
</organism>
<evidence type="ECO:0000256" key="2">
    <source>
        <dbReference type="ARBA" id="ARBA00008290"/>
    </source>
</evidence>
<dbReference type="NCBIfam" id="NF002759">
    <property type="entry name" value="PRK02813.1"/>
    <property type="match status" value="1"/>
</dbReference>
<evidence type="ECO:0000256" key="4">
    <source>
        <dbReference type="ARBA" id="ARBA00022670"/>
    </source>
</evidence>
<keyword evidence="4 9" id="KW-0645">Protease</keyword>
<proteinExistence type="inferred from homology"/>
<dbReference type="PANTHER" id="PTHR28570">
    <property type="entry name" value="ASPARTYL AMINOPEPTIDASE"/>
    <property type="match status" value="1"/>
</dbReference>
<keyword evidence="7 9" id="KW-0862">Zinc</keyword>
<evidence type="ECO:0000256" key="1">
    <source>
        <dbReference type="ARBA" id="ARBA00001947"/>
    </source>
</evidence>
<sequence>MKNQAFNQSLLSFLHNSPTPFHAVDSMKATLLDKGFKELKEKDHWVIEEGGQYFVTRNASSIIAFTTPTLNFHSSGWRMIGGHTDSPCLKLKPNAHVVRSGYHQLGVEIYGGVLLHTWLDRDLSLAGRITLKLDSGERISRLIDFKDPIAVVPNLAIHLNRSANDGFSVNPQEEMLPILGLAKSELELQSVLMKQVRKQHPTLGGAEILDFELSLYDTQAPSLVGLHKEFICSARLDNLLSCFVGLDALLAAKESHQPALLICTDHEEVGSLSTSGANGPFLEDVLQRLSPNPEHFVQAINRSMLISADNSHGLHPNYSAKHDKLHAPMINSGAVIKVNSNQRYATNSETAGIYRDLAKQEGYEVQTFVVRSDMACGSTVGPIMAGGIGVPTIDIGLPTFGMHSIRELAGSEDAYGLSKVLARFINTPVLMSSEEE</sequence>
<dbReference type="EMBL" id="JAPUBN010000007">
    <property type="protein sequence ID" value="MCZ2720529.1"/>
    <property type="molecule type" value="Genomic_DNA"/>
</dbReference>
<keyword evidence="5 9" id="KW-0479">Metal-binding</keyword>
<dbReference type="Gene3D" id="2.30.250.10">
    <property type="entry name" value="Aminopeptidase i, Domain 2"/>
    <property type="match status" value="1"/>
</dbReference>
<comment type="caution">
    <text evidence="11">The sequence shown here is derived from an EMBL/GenBank/DDBJ whole genome shotgun (WGS) entry which is preliminary data.</text>
</comment>
<dbReference type="GO" id="GO:0004177">
    <property type="term" value="F:aminopeptidase activity"/>
    <property type="evidence" value="ECO:0007669"/>
    <property type="project" value="UniProtKB-KW"/>
</dbReference>
<reference evidence="11" key="1">
    <citation type="submission" date="2022-12" db="EMBL/GenBank/DDBJ databases">
        <title>Marinomonas 15G1-11 sp. nov, isolated from marine algae.</title>
        <authorList>
            <person name="Butt M."/>
            <person name="Choi D.G."/>
            <person name="Kim J.M."/>
            <person name="Lee J.K."/>
            <person name="Baek J.H."/>
            <person name="Jeon C.O."/>
        </authorList>
    </citation>
    <scope>NUCLEOTIDE SEQUENCE</scope>
    <source>
        <strain evidence="11">15G1-11</strain>
    </source>
</reference>
<evidence type="ECO:0000313" key="12">
    <source>
        <dbReference type="Proteomes" id="UP001149719"/>
    </source>
</evidence>
<protein>
    <recommendedName>
        <fullName evidence="10">M18 family aminopeptidase</fullName>
        <ecNumber evidence="10">3.4.11.-</ecNumber>
    </recommendedName>
</protein>
<evidence type="ECO:0000256" key="8">
    <source>
        <dbReference type="ARBA" id="ARBA00023049"/>
    </source>
</evidence>
<dbReference type="PANTHER" id="PTHR28570:SF3">
    <property type="entry name" value="ASPARTYL AMINOPEPTIDASE"/>
    <property type="match status" value="1"/>
</dbReference>